<gene>
    <name evidence="2" type="ORF">FB45DRAFT_1102646</name>
</gene>
<organism evidence="2 3">
    <name type="scientific">Roridomyces roridus</name>
    <dbReference type="NCBI Taxonomy" id="1738132"/>
    <lineage>
        <taxon>Eukaryota</taxon>
        <taxon>Fungi</taxon>
        <taxon>Dikarya</taxon>
        <taxon>Basidiomycota</taxon>
        <taxon>Agaricomycotina</taxon>
        <taxon>Agaricomycetes</taxon>
        <taxon>Agaricomycetidae</taxon>
        <taxon>Agaricales</taxon>
        <taxon>Marasmiineae</taxon>
        <taxon>Mycenaceae</taxon>
        <taxon>Roridomyces</taxon>
    </lineage>
</organism>
<keyword evidence="3" id="KW-1185">Reference proteome</keyword>
<proteinExistence type="predicted"/>
<feature type="region of interest" description="Disordered" evidence="1">
    <location>
        <begin position="287"/>
        <end position="375"/>
    </location>
</feature>
<evidence type="ECO:0000313" key="3">
    <source>
        <dbReference type="Proteomes" id="UP001221142"/>
    </source>
</evidence>
<dbReference type="EMBL" id="JARKIF010000002">
    <property type="protein sequence ID" value="KAJ7648035.1"/>
    <property type="molecule type" value="Genomic_DNA"/>
</dbReference>
<feature type="compositionally biased region" description="Polar residues" evidence="1">
    <location>
        <begin position="351"/>
        <end position="363"/>
    </location>
</feature>
<reference evidence="2" key="1">
    <citation type="submission" date="2023-03" db="EMBL/GenBank/DDBJ databases">
        <title>Massive genome expansion in bonnet fungi (Mycena s.s.) driven by repeated elements and novel gene families across ecological guilds.</title>
        <authorList>
            <consortium name="Lawrence Berkeley National Laboratory"/>
            <person name="Harder C.B."/>
            <person name="Miyauchi S."/>
            <person name="Viragh M."/>
            <person name="Kuo A."/>
            <person name="Thoen E."/>
            <person name="Andreopoulos B."/>
            <person name="Lu D."/>
            <person name="Skrede I."/>
            <person name="Drula E."/>
            <person name="Henrissat B."/>
            <person name="Morin E."/>
            <person name="Kohler A."/>
            <person name="Barry K."/>
            <person name="LaButti K."/>
            <person name="Morin E."/>
            <person name="Salamov A."/>
            <person name="Lipzen A."/>
            <person name="Mereny Z."/>
            <person name="Hegedus B."/>
            <person name="Baldrian P."/>
            <person name="Stursova M."/>
            <person name="Weitz H."/>
            <person name="Taylor A."/>
            <person name="Grigoriev I.V."/>
            <person name="Nagy L.G."/>
            <person name="Martin F."/>
            <person name="Kauserud H."/>
        </authorList>
    </citation>
    <scope>NUCLEOTIDE SEQUENCE</scope>
    <source>
        <strain evidence="2">9284</strain>
    </source>
</reference>
<sequence length="420" mass="47252">MKGLWDGAFPVRFPSRRPQKRNYSDQTSDRPYYFVPDWHWAAVTKINGWRSEYDQIKPTSEGHAIEGPDSILKLGFLSPSASRAFRNPSTDYTSDLEEKTKEASSMGRWESNPGRPFRCGAISPPRVPVLSLSVGVLANHVGHSLPLRKFEREDLPQWVGRRGKYPEKELCIRAAVPRPPGTFREAQHRWTRKKKERMGWDPAWQESMRPSRVNLKRAVLSRSVAREIDAWFEPAQGSRRVYTNFGRAHLLGAGLARRGEIEAINRREGLGRVKTSCIRINKRDKRGWPVSLQKRSSGPSGRLPMTQLAEDPSPPVMARRRPGTGTPSAKEPDPDPAIKIVASEGSRESGLGSTANLAPTSNGQYGGRRGEELGLSTESELDRLERDMDRNTGGISRGTFFCVPRWHLARSWAVDIKPRA</sequence>
<dbReference type="AlphaFoldDB" id="A0AAD7G166"/>
<dbReference type="Proteomes" id="UP001221142">
    <property type="component" value="Unassembled WGS sequence"/>
</dbReference>
<name>A0AAD7G166_9AGAR</name>
<protein>
    <submittedName>
        <fullName evidence="2">Uncharacterized protein</fullName>
    </submittedName>
</protein>
<evidence type="ECO:0000256" key="1">
    <source>
        <dbReference type="SAM" id="MobiDB-lite"/>
    </source>
</evidence>
<accession>A0AAD7G166</accession>
<comment type="caution">
    <text evidence="2">The sequence shown here is derived from an EMBL/GenBank/DDBJ whole genome shotgun (WGS) entry which is preliminary data.</text>
</comment>
<evidence type="ECO:0000313" key="2">
    <source>
        <dbReference type="EMBL" id="KAJ7648035.1"/>
    </source>
</evidence>